<feature type="domain" description="Aminotransferase class I/classII large" evidence="7">
    <location>
        <begin position="32"/>
        <end position="374"/>
    </location>
</feature>
<dbReference type="EMBL" id="BJOU01000002">
    <property type="protein sequence ID" value="GED98493.1"/>
    <property type="molecule type" value="Genomic_DNA"/>
</dbReference>
<dbReference type="InterPro" id="IPR004839">
    <property type="entry name" value="Aminotransferase_I/II_large"/>
</dbReference>
<dbReference type="GO" id="GO:0006520">
    <property type="term" value="P:amino acid metabolic process"/>
    <property type="evidence" value="ECO:0007669"/>
    <property type="project" value="InterPro"/>
</dbReference>
<evidence type="ECO:0000256" key="5">
    <source>
        <dbReference type="ARBA" id="ARBA00022898"/>
    </source>
</evidence>
<dbReference type="RefSeq" id="WP_161928031.1">
    <property type="nucleotide sequence ID" value="NZ_BJOU01000002.1"/>
</dbReference>
<gene>
    <name evidence="8" type="ORF">nbrc107697_25320</name>
</gene>
<dbReference type="GO" id="GO:0008483">
    <property type="term" value="F:transaminase activity"/>
    <property type="evidence" value="ECO:0007669"/>
    <property type="project" value="UniProtKB-KW"/>
</dbReference>
<evidence type="ECO:0000313" key="9">
    <source>
        <dbReference type="Proteomes" id="UP000444980"/>
    </source>
</evidence>
<proteinExistence type="inferred from homology"/>
<dbReference type="InterPro" id="IPR015424">
    <property type="entry name" value="PyrdxlP-dep_Trfase"/>
</dbReference>
<dbReference type="Proteomes" id="UP000444980">
    <property type="component" value="Unassembled WGS sequence"/>
</dbReference>
<keyword evidence="5" id="KW-0663">Pyridoxal phosphate</keyword>
<name>A0A7I9V017_9ACTN</name>
<comment type="cofactor">
    <cofactor evidence="1 6">
        <name>pyridoxal 5'-phosphate</name>
        <dbReference type="ChEBI" id="CHEBI:597326"/>
    </cofactor>
</comment>
<evidence type="ECO:0000256" key="4">
    <source>
        <dbReference type="ARBA" id="ARBA00022679"/>
    </source>
</evidence>
<dbReference type="AlphaFoldDB" id="A0A7I9V017"/>
<dbReference type="CDD" id="cd00609">
    <property type="entry name" value="AAT_like"/>
    <property type="match status" value="1"/>
</dbReference>
<dbReference type="InterPro" id="IPR050596">
    <property type="entry name" value="AspAT/PAT-like"/>
</dbReference>
<dbReference type="GO" id="GO:0030170">
    <property type="term" value="F:pyridoxal phosphate binding"/>
    <property type="evidence" value="ECO:0007669"/>
    <property type="project" value="InterPro"/>
</dbReference>
<comment type="caution">
    <text evidence="8">The sequence shown here is derived from an EMBL/GenBank/DDBJ whole genome shotgun (WGS) entry which is preliminary data.</text>
</comment>
<evidence type="ECO:0000256" key="2">
    <source>
        <dbReference type="ARBA" id="ARBA00007441"/>
    </source>
</evidence>
<dbReference type="OrthoDB" id="9763453at2"/>
<evidence type="ECO:0000256" key="3">
    <source>
        <dbReference type="ARBA" id="ARBA00022576"/>
    </source>
</evidence>
<dbReference type="Pfam" id="PF00155">
    <property type="entry name" value="Aminotran_1_2"/>
    <property type="match status" value="1"/>
</dbReference>
<dbReference type="InterPro" id="IPR015421">
    <property type="entry name" value="PyrdxlP-dep_Trfase_major"/>
</dbReference>
<dbReference type="PROSITE" id="PS00105">
    <property type="entry name" value="AA_TRANSFER_CLASS_1"/>
    <property type="match status" value="1"/>
</dbReference>
<organism evidence="8 9">
    <name type="scientific">Gordonia crocea</name>
    <dbReference type="NCBI Taxonomy" id="589162"/>
    <lineage>
        <taxon>Bacteria</taxon>
        <taxon>Bacillati</taxon>
        <taxon>Actinomycetota</taxon>
        <taxon>Actinomycetes</taxon>
        <taxon>Mycobacteriales</taxon>
        <taxon>Gordoniaceae</taxon>
        <taxon>Gordonia</taxon>
    </lineage>
</organism>
<evidence type="ECO:0000256" key="6">
    <source>
        <dbReference type="RuleBase" id="RU000481"/>
    </source>
</evidence>
<evidence type="ECO:0000259" key="7">
    <source>
        <dbReference type="Pfam" id="PF00155"/>
    </source>
</evidence>
<dbReference type="SUPFAM" id="SSF53383">
    <property type="entry name" value="PLP-dependent transferases"/>
    <property type="match status" value="1"/>
</dbReference>
<keyword evidence="9" id="KW-1185">Reference proteome</keyword>
<keyword evidence="3 6" id="KW-0032">Aminotransferase</keyword>
<dbReference type="Gene3D" id="3.40.640.10">
    <property type="entry name" value="Type I PLP-dependent aspartate aminotransferase-like (Major domain)"/>
    <property type="match status" value="1"/>
</dbReference>
<evidence type="ECO:0000313" key="8">
    <source>
        <dbReference type="EMBL" id="GED98493.1"/>
    </source>
</evidence>
<protein>
    <recommendedName>
        <fullName evidence="6">Aminotransferase</fullName>
        <ecNumber evidence="6">2.6.1.-</ecNumber>
    </recommendedName>
</protein>
<dbReference type="EC" id="2.6.1.-" evidence="6"/>
<dbReference type="PANTHER" id="PTHR46383">
    <property type="entry name" value="ASPARTATE AMINOTRANSFERASE"/>
    <property type="match status" value="1"/>
</dbReference>
<comment type="similarity">
    <text evidence="2 6">Belongs to the class-I pyridoxal-phosphate-dependent aminotransferase family.</text>
</comment>
<accession>A0A7I9V017</accession>
<keyword evidence="4 6" id="KW-0808">Transferase</keyword>
<reference evidence="9" key="1">
    <citation type="submission" date="2019-06" db="EMBL/GenBank/DDBJ databases">
        <title>Gordonia isolated from sludge of a wastewater treatment plant.</title>
        <authorList>
            <person name="Tamura T."/>
            <person name="Aoyama K."/>
            <person name="Kang Y."/>
            <person name="Saito S."/>
            <person name="Akiyama N."/>
            <person name="Yazawa K."/>
            <person name="Gonoi T."/>
            <person name="Mikami Y."/>
        </authorList>
    </citation>
    <scope>NUCLEOTIDE SEQUENCE [LARGE SCALE GENOMIC DNA]</scope>
    <source>
        <strain evidence="9">NBRC 107697</strain>
    </source>
</reference>
<evidence type="ECO:0000256" key="1">
    <source>
        <dbReference type="ARBA" id="ARBA00001933"/>
    </source>
</evidence>
<dbReference type="PANTHER" id="PTHR46383:SF2">
    <property type="entry name" value="AMINOTRANSFERASE"/>
    <property type="match status" value="1"/>
</dbReference>
<sequence>MEFSRRAQDVAPFYAMEYGRRAAELEAQGVSVVKLNIGEPDFGAPPAFLARIRELSDGRPLPYTGALGIDELRRAIADFSRDHFDAPIDPGRVVVTTGASAALLLACAALVNPGDEVLVADPSYPCNRSFAAGFGAEVTLLSTGPQRRFQLDARSVADAWTERTRGVMIASPSNPTGTSIPYDELVATVRTVEQRGGWRIVDEIYLGLADDADGHGPRSIAADDPGAVVVNSFSKYFGMTGWRLGWAVVPDEMVGIAEKLAQNYYVCPPTPAQWAALECFTPETLALAQARRAVLRRRRQLVLDGLARIGLPVPVIPDGAFYVYVDVSGTGMTASQFCDRALTHAQVALTPGKDFGDEGAEQYVRLSYATGEDDLALGLERLGELVGRPGLEPGTSGL</sequence>
<dbReference type="InterPro" id="IPR004838">
    <property type="entry name" value="NHTrfase_class1_PyrdxlP-BS"/>
</dbReference>